<dbReference type="InterPro" id="IPR006876">
    <property type="entry name" value="LMBR1-like_membr_prot"/>
</dbReference>
<keyword evidence="13" id="KW-1185">Reference proteome</keyword>
<evidence type="ECO:0000256" key="3">
    <source>
        <dbReference type="ARBA" id="ARBA00022448"/>
    </source>
</evidence>
<dbReference type="PANTHER" id="PTHR16130:SF2">
    <property type="entry name" value="LYSOSOMAL COBALAMIN TRANSPORT ESCORT PROTEIN LMBD1"/>
    <property type="match status" value="1"/>
</dbReference>
<keyword evidence="6 11" id="KW-1133">Transmembrane helix</keyword>
<evidence type="ECO:0000256" key="8">
    <source>
        <dbReference type="ARBA" id="ARBA00023228"/>
    </source>
</evidence>
<evidence type="ECO:0000256" key="7">
    <source>
        <dbReference type="ARBA" id="ARBA00023136"/>
    </source>
</evidence>
<comment type="caution">
    <text evidence="12">The sequence shown here is derived from an EMBL/GenBank/DDBJ whole genome shotgun (WGS) entry which is preliminary data.</text>
</comment>
<keyword evidence="8" id="KW-0458">Lysosome</keyword>
<keyword evidence="5 11" id="KW-0812">Transmembrane</keyword>
<feature type="transmembrane region" description="Helical" evidence="11">
    <location>
        <begin position="16"/>
        <end position="45"/>
    </location>
</feature>
<evidence type="ECO:0008006" key="14">
    <source>
        <dbReference type="Google" id="ProtNLM"/>
    </source>
</evidence>
<evidence type="ECO:0000313" key="13">
    <source>
        <dbReference type="Proteomes" id="UP001189429"/>
    </source>
</evidence>
<name>A0ABN9VZF6_9DINO</name>
<keyword evidence="9" id="KW-0170">Cobalt</keyword>
<reference evidence="12" key="1">
    <citation type="submission" date="2023-10" db="EMBL/GenBank/DDBJ databases">
        <authorList>
            <person name="Chen Y."/>
            <person name="Shah S."/>
            <person name="Dougan E. K."/>
            <person name="Thang M."/>
            <person name="Chan C."/>
        </authorList>
    </citation>
    <scope>NUCLEOTIDE SEQUENCE [LARGE SCALE GENOMIC DNA]</scope>
</reference>
<organism evidence="12 13">
    <name type="scientific">Prorocentrum cordatum</name>
    <dbReference type="NCBI Taxonomy" id="2364126"/>
    <lineage>
        <taxon>Eukaryota</taxon>
        <taxon>Sar</taxon>
        <taxon>Alveolata</taxon>
        <taxon>Dinophyceae</taxon>
        <taxon>Prorocentrales</taxon>
        <taxon>Prorocentraceae</taxon>
        <taxon>Prorocentrum</taxon>
    </lineage>
</organism>
<dbReference type="EMBL" id="CAUYUJ010017764">
    <property type="protein sequence ID" value="CAK0877678.1"/>
    <property type="molecule type" value="Genomic_DNA"/>
</dbReference>
<evidence type="ECO:0000256" key="2">
    <source>
        <dbReference type="ARBA" id="ARBA00009901"/>
    </source>
</evidence>
<evidence type="ECO:0000256" key="11">
    <source>
        <dbReference type="SAM" id="Phobius"/>
    </source>
</evidence>
<proteinExistence type="inferred from homology"/>
<dbReference type="Proteomes" id="UP001189429">
    <property type="component" value="Unassembled WGS sequence"/>
</dbReference>
<keyword evidence="7 11" id="KW-0472">Membrane</keyword>
<dbReference type="InterPro" id="IPR050854">
    <property type="entry name" value="LMBD1_LysCbl_Transport"/>
</dbReference>
<feature type="coiled-coil region" evidence="10">
    <location>
        <begin position="199"/>
        <end position="226"/>
    </location>
</feature>
<evidence type="ECO:0000256" key="1">
    <source>
        <dbReference type="ARBA" id="ARBA00004155"/>
    </source>
</evidence>
<evidence type="ECO:0000256" key="4">
    <source>
        <dbReference type="ARBA" id="ARBA00022628"/>
    </source>
</evidence>
<evidence type="ECO:0000256" key="5">
    <source>
        <dbReference type="ARBA" id="ARBA00022692"/>
    </source>
</evidence>
<sequence length="517" mass="57762">MSYVLYHYFADPRESYGLACVTVVLSLTVSILCTLLIPVDIYVISEGDITSESLHVTISREHVRNAYMVLFVMLLVCAFGLVPHAYFYGEERGGDLDGKLNKPSCCNAMKSTFVFVGFVCVLLTIGLNFRPGHAASLDKVWEGQDGAFRWLTDLLDLDHDGLNAISFSIACLTSVGVVGWVFYTAYGMAAMPFDWLQRKQTATEQRQDLQSSLSSLREKYRMIQSKYPSNEDGSLDPSCMKAADRKEFSRLQREHKSLMQHNYKLQELEQKAGAVIPALLHFLVPFRWFIGVGMLAMSLLVASSLLLTLLDRLLYSSCGWSCGFTLKERQIFNPADEIFLSLSKVFPADFVVLGIFVLYIFSSSVFGIVSLGIRVLCFTMYDLRQRKSLPQALLVLCNVIAYILLALCMALLTIAPNYTSFGSQRFQNADGSTGLCSSDRAAADGNGKCQVSVISAFFTRIAVAMPMFSVTYFFANWAFVVVFSVTFTQSVLFRQRQPFLDTGHELEEEEIGLLSFA</sequence>
<gene>
    <name evidence="12" type="ORF">PCOR1329_LOCUS61675</name>
</gene>
<evidence type="ECO:0000256" key="10">
    <source>
        <dbReference type="SAM" id="Coils"/>
    </source>
</evidence>
<feature type="transmembrane region" description="Helical" evidence="11">
    <location>
        <begin position="474"/>
        <end position="493"/>
    </location>
</feature>
<keyword evidence="3" id="KW-0813">Transport</keyword>
<accession>A0ABN9VZF6</accession>
<dbReference type="Pfam" id="PF04791">
    <property type="entry name" value="LMBR1"/>
    <property type="match status" value="1"/>
</dbReference>
<keyword evidence="10" id="KW-0175">Coiled coil</keyword>
<protein>
    <recommendedName>
        <fullName evidence="14">Lysosomal cobalamin transporter</fullName>
    </recommendedName>
</protein>
<feature type="transmembrane region" description="Helical" evidence="11">
    <location>
        <begin position="164"/>
        <end position="189"/>
    </location>
</feature>
<dbReference type="PANTHER" id="PTHR16130">
    <property type="entry name" value="LYSOSOMAL COBALAMIN TRANSPORTER-RELATED"/>
    <property type="match status" value="1"/>
</dbReference>
<feature type="transmembrane region" description="Helical" evidence="11">
    <location>
        <begin position="288"/>
        <end position="310"/>
    </location>
</feature>
<comment type="similarity">
    <text evidence="2">Belongs to the LIMR family. LMBRD1 subfamily.</text>
</comment>
<comment type="subcellular location">
    <subcellularLocation>
        <location evidence="1">Lysosome membrane</location>
        <topology evidence="1">Multi-pass membrane protein</topology>
    </subcellularLocation>
</comment>
<evidence type="ECO:0000256" key="9">
    <source>
        <dbReference type="ARBA" id="ARBA00023285"/>
    </source>
</evidence>
<evidence type="ECO:0000256" key="6">
    <source>
        <dbReference type="ARBA" id="ARBA00022989"/>
    </source>
</evidence>
<keyword evidence="4" id="KW-0846">Cobalamin</keyword>
<feature type="transmembrane region" description="Helical" evidence="11">
    <location>
        <begin position="350"/>
        <end position="381"/>
    </location>
</feature>
<feature type="transmembrane region" description="Helical" evidence="11">
    <location>
        <begin position="393"/>
        <end position="415"/>
    </location>
</feature>
<evidence type="ECO:0000313" key="12">
    <source>
        <dbReference type="EMBL" id="CAK0877678.1"/>
    </source>
</evidence>
<feature type="transmembrane region" description="Helical" evidence="11">
    <location>
        <begin position="65"/>
        <end position="87"/>
    </location>
</feature>